<proteinExistence type="predicted"/>
<reference evidence="2 3" key="1">
    <citation type="submission" date="2020-07" db="EMBL/GenBank/DDBJ databases">
        <title>Spirosoma foliorum sp. nov., isolated from the leaves on the Nejang mountain Korea, Republic of.</title>
        <authorList>
            <person name="Ho H."/>
            <person name="Lee Y.-J."/>
            <person name="Nurcahyanto D.-A."/>
            <person name="Kim S.-G."/>
        </authorList>
    </citation>
    <scope>NUCLEOTIDE SEQUENCE [LARGE SCALE GENOMIC DNA]</scope>
    <source>
        <strain evidence="2 3">PL0136</strain>
    </source>
</reference>
<feature type="compositionally biased region" description="Basic and acidic residues" evidence="1">
    <location>
        <begin position="38"/>
        <end position="53"/>
    </location>
</feature>
<dbReference type="Proteomes" id="UP000515369">
    <property type="component" value="Chromosome"/>
</dbReference>
<keyword evidence="3" id="KW-1185">Reference proteome</keyword>
<protein>
    <submittedName>
        <fullName evidence="2">Uncharacterized protein</fullName>
    </submittedName>
</protein>
<dbReference type="KEGG" id="sfol:H3H32_21820"/>
<gene>
    <name evidence="2" type="ORF">H3H32_21820</name>
</gene>
<accession>A0A7G5GP32</accession>
<sequence length="53" mass="6343">MVDFYRIWYWCVDDYVTDNQFAKYKSITGESGEELEERVEPGELMPKKESQTT</sequence>
<name>A0A7G5GP32_9BACT</name>
<organism evidence="2 3">
    <name type="scientific">Spirosoma foliorum</name>
    <dbReference type="NCBI Taxonomy" id="2710596"/>
    <lineage>
        <taxon>Bacteria</taxon>
        <taxon>Pseudomonadati</taxon>
        <taxon>Bacteroidota</taxon>
        <taxon>Cytophagia</taxon>
        <taxon>Cytophagales</taxon>
        <taxon>Cytophagaceae</taxon>
        <taxon>Spirosoma</taxon>
    </lineage>
</organism>
<evidence type="ECO:0000256" key="1">
    <source>
        <dbReference type="SAM" id="MobiDB-lite"/>
    </source>
</evidence>
<dbReference type="RefSeq" id="WP_182457738.1">
    <property type="nucleotide sequence ID" value="NZ_CP059732.1"/>
</dbReference>
<feature type="region of interest" description="Disordered" evidence="1">
    <location>
        <begin position="30"/>
        <end position="53"/>
    </location>
</feature>
<dbReference type="AlphaFoldDB" id="A0A7G5GP32"/>
<evidence type="ECO:0000313" key="2">
    <source>
        <dbReference type="EMBL" id="QMW00624.1"/>
    </source>
</evidence>
<dbReference type="EMBL" id="CP059732">
    <property type="protein sequence ID" value="QMW00624.1"/>
    <property type="molecule type" value="Genomic_DNA"/>
</dbReference>
<evidence type="ECO:0000313" key="3">
    <source>
        <dbReference type="Proteomes" id="UP000515369"/>
    </source>
</evidence>